<dbReference type="CDD" id="cd00063">
    <property type="entry name" value="FN3"/>
    <property type="match status" value="1"/>
</dbReference>
<dbReference type="SMART" id="SM00060">
    <property type="entry name" value="FN3"/>
    <property type="match status" value="1"/>
</dbReference>
<dbReference type="EC" id="3.2.1.4" evidence="8"/>
<organism evidence="12 13">
    <name type="scientific">Micromonospora craniellae</name>
    <dbReference type="NCBI Taxonomy" id="2294034"/>
    <lineage>
        <taxon>Bacteria</taxon>
        <taxon>Bacillati</taxon>
        <taxon>Actinomycetota</taxon>
        <taxon>Actinomycetes</taxon>
        <taxon>Micromonosporales</taxon>
        <taxon>Micromonosporaceae</taxon>
        <taxon>Micromonospora</taxon>
    </lineage>
</organism>
<evidence type="ECO:0000256" key="8">
    <source>
        <dbReference type="RuleBase" id="RU361153"/>
    </source>
</evidence>
<dbReference type="PROSITE" id="PS00561">
    <property type="entry name" value="CBM2_A"/>
    <property type="match status" value="1"/>
</dbReference>
<keyword evidence="4 8" id="KW-0136">Cellulose degradation</keyword>
<dbReference type="PROSITE" id="PS50853">
    <property type="entry name" value="FN3"/>
    <property type="match status" value="1"/>
</dbReference>
<feature type="signal peptide" evidence="9">
    <location>
        <begin position="1"/>
        <end position="30"/>
    </location>
</feature>
<dbReference type="Gene3D" id="3.20.20.80">
    <property type="entry name" value="Glycosidases"/>
    <property type="match status" value="1"/>
</dbReference>
<dbReference type="PANTHER" id="PTHR34142">
    <property type="entry name" value="ENDO-BETA-1,4-GLUCANASE A"/>
    <property type="match status" value="1"/>
</dbReference>
<comment type="similarity">
    <text evidence="8">Belongs to the glycosyl hydrolase 5 (cellulase A) family.</text>
</comment>
<evidence type="ECO:0000313" key="12">
    <source>
        <dbReference type="EMBL" id="RFS47509.1"/>
    </source>
</evidence>
<dbReference type="PROSITE" id="PS51173">
    <property type="entry name" value="CBM2"/>
    <property type="match status" value="1"/>
</dbReference>
<comment type="catalytic activity">
    <reaction evidence="1 8">
        <text>Endohydrolysis of (1-&gt;4)-beta-D-glucosidic linkages in cellulose, lichenin and cereal beta-D-glucans.</text>
        <dbReference type="EC" id="3.2.1.4"/>
    </reaction>
</comment>
<dbReference type="InterPro" id="IPR001919">
    <property type="entry name" value="CBD2"/>
</dbReference>
<evidence type="ECO:0000256" key="4">
    <source>
        <dbReference type="ARBA" id="ARBA00023001"/>
    </source>
</evidence>
<dbReference type="SUPFAM" id="SSF49384">
    <property type="entry name" value="Carbohydrate-binding domain"/>
    <property type="match status" value="1"/>
</dbReference>
<evidence type="ECO:0000256" key="1">
    <source>
        <dbReference type="ARBA" id="ARBA00000966"/>
    </source>
</evidence>
<sequence>MSRLRTAVSGILAATLAVAGVLIAAPGAHAATANFAKVQEWGSGYEARFTVRNDTATTITSWRVDFDLPAGSTLGSYWDALLASSGNRHTFTNRSWNGTLAAGASTTFGFIVSGSGTPTNCTVNGGPCAGGSADTQAPSVPGNVRVTGTSTSSVSLAWNAATDNVGVTGYDVYRGSTLATTVVGATSATVGGLSPATAYTFSVRARDAAGNLSASSATVTATTAPGTVTGTPASINGQLRVCGVQLCNRYGRPIQLRGMSTHGIQWYSQCVNDASLDALATDWNADVLRISMYIQEGGYETDPRGFTDRVHDYIERATARGMYAIVDWHMLTPGDPNHNLARARTFFTEIAQRHKDKTNILYEVANEPNGVSWASIKSYAEQIIPVIRAQDPDGVVLVGTRAWSSLGLSEGSSETEIVNSPVNASNIMYTFHFYATTHGTSYLNALSRAADRLPIFVTEFGTQTASGDGANDFARAQQYLDLMATKKISWVNWNFSDDFRSGAVFTTGTCNGSSYTGTGVLKPAGVWIRDRIRTPDNFLTS</sequence>
<dbReference type="InterPro" id="IPR017853">
    <property type="entry name" value="GH"/>
</dbReference>
<dbReference type="SUPFAM" id="SSF51445">
    <property type="entry name" value="(Trans)glycosidases"/>
    <property type="match status" value="1"/>
</dbReference>
<dbReference type="PANTHER" id="PTHR34142:SF1">
    <property type="entry name" value="GLYCOSIDE HYDROLASE FAMILY 5 DOMAIN-CONTAINING PROTEIN"/>
    <property type="match status" value="1"/>
</dbReference>
<comment type="caution">
    <text evidence="12">The sequence shown here is derived from an EMBL/GenBank/DDBJ whole genome shotgun (WGS) entry which is preliminary data.</text>
</comment>
<keyword evidence="13" id="KW-1185">Reference proteome</keyword>
<dbReference type="PROSITE" id="PS00659">
    <property type="entry name" value="GLYCOSYL_HYDROL_F5"/>
    <property type="match status" value="1"/>
</dbReference>
<dbReference type="GO" id="GO:0030245">
    <property type="term" value="P:cellulose catabolic process"/>
    <property type="evidence" value="ECO:0007669"/>
    <property type="project" value="UniProtKB-KW"/>
</dbReference>
<dbReference type="InterPro" id="IPR036116">
    <property type="entry name" value="FN3_sf"/>
</dbReference>
<reference evidence="12 13" key="1">
    <citation type="submission" date="2018-08" db="EMBL/GenBank/DDBJ databases">
        <title>Verrucosispora craniellae sp. nov., isolated from a marine sponge in the South China Sea.</title>
        <authorList>
            <person name="Li L."/>
            <person name="Lin H.W."/>
        </authorList>
    </citation>
    <scope>NUCLEOTIDE SEQUENCE [LARGE SCALE GENOMIC DNA]</scope>
    <source>
        <strain evidence="12 13">LHW63014</strain>
    </source>
</reference>
<dbReference type="InterPro" id="IPR001547">
    <property type="entry name" value="Glyco_hydro_5"/>
</dbReference>
<keyword evidence="6 8" id="KW-0326">Glycosidase</keyword>
<dbReference type="SUPFAM" id="SSF49265">
    <property type="entry name" value="Fibronectin type III"/>
    <property type="match status" value="1"/>
</dbReference>
<dbReference type="Proteomes" id="UP000262621">
    <property type="component" value="Unassembled WGS sequence"/>
</dbReference>
<keyword evidence="3 8" id="KW-0378">Hydrolase</keyword>
<dbReference type="GO" id="GO:0030247">
    <property type="term" value="F:polysaccharide binding"/>
    <property type="evidence" value="ECO:0007669"/>
    <property type="project" value="UniProtKB-UniRule"/>
</dbReference>
<evidence type="ECO:0000259" key="10">
    <source>
        <dbReference type="PROSITE" id="PS50853"/>
    </source>
</evidence>
<keyword evidence="2 9" id="KW-0732">Signal</keyword>
<protein>
    <recommendedName>
        <fullName evidence="8">Endoglucanase</fullName>
        <ecNumber evidence="8">3.2.1.4</ecNumber>
    </recommendedName>
</protein>
<dbReference type="InterPro" id="IPR018366">
    <property type="entry name" value="CBM2_CS"/>
</dbReference>
<accession>A0A372G415</accession>
<keyword evidence="7 8" id="KW-0624">Polysaccharide degradation</keyword>
<feature type="chain" id="PRO_5016811823" description="Endoglucanase" evidence="9">
    <location>
        <begin position="31"/>
        <end position="541"/>
    </location>
</feature>
<dbReference type="Pfam" id="PF00041">
    <property type="entry name" value="fn3"/>
    <property type="match status" value="1"/>
</dbReference>
<feature type="domain" description="Fibronectin type-III" evidence="10">
    <location>
        <begin position="140"/>
        <end position="226"/>
    </location>
</feature>
<dbReference type="InterPro" id="IPR018087">
    <property type="entry name" value="Glyco_hydro_5_CS"/>
</dbReference>
<evidence type="ECO:0000256" key="9">
    <source>
        <dbReference type="SAM" id="SignalP"/>
    </source>
</evidence>
<dbReference type="InterPro" id="IPR003961">
    <property type="entry name" value="FN3_dom"/>
</dbReference>
<dbReference type="InterPro" id="IPR013783">
    <property type="entry name" value="Ig-like_fold"/>
</dbReference>
<evidence type="ECO:0000256" key="2">
    <source>
        <dbReference type="ARBA" id="ARBA00022729"/>
    </source>
</evidence>
<dbReference type="GO" id="GO:0008810">
    <property type="term" value="F:cellulase activity"/>
    <property type="evidence" value="ECO:0007669"/>
    <property type="project" value="UniProtKB-EC"/>
</dbReference>
<evidence type="ECO:0000256" key="3">
    <source>
        <dbReference type="ARBA" id="ARBA00022801"/>
    </source>
</evidence>
<proteinExistence type="inferred from homology"/>
<dbReference type="SMART" id="SM00637">
    <property type="entry name" value="CBD_II"/>
    <property type="match status" value="1"/>
</dbReference>
<gene>
    <name evidence="12" type="ORF">D0Q02_05875</name>
</gene>
<evidence type="ECO:0000313" key="13">
    <source>
        <dbReference type="Proteomes" id="UP000262621"/>
    </source>
</evidence>
<dbReference type="RefSeq" id="WP_117226943.1">
    <property type="nucleotide sequence ID" value="NZ_CP061725.1"/>
</dbReference>
<name>A0A372G415_9ACTN</name>
<dbReference type="AlphaFoldDB" id="A0A372G415"/>
<evidence type="ECO:0000256" key="7">
    <source>
        <dbReference type="ARBA" id="ARBA00023326"/>
    </source>
</evidence>
<keyword evidence="5 8" id="KW-0119">Carbohydrate metabolism</keyword>
<dbReference type="OrthoDB" id="182870at2"/>
<dbReference type="Pfam" id="PF00553">
    <property type="entry name" value="CBM_2"/>
    <property type="match status" value="1"/>
</dbReference>
<dbReference type="Gene3D" id="2.60.40.290">
    <property type="match status" value="1"/>
</dbReference>
<dbReference type="InterPro" id="IPR012291">
    <property type="entry name" value="CBM2_carb-bd_dom_sf"/>
</dbReference>
<dbReference type="EMBL" id="QVFU01000003">
    <property type="protein sequence ID" value="RFS47509.1"/>
    <property type="molecule type" value="Genomic_DNA"/>
</dbReference>
<evidence type="ECO:0000256" key="5">
    <source>
        <dbReference type="ARBA" id="ARBA00023277"/>
    </source>
</evidence>
<feature type="domain" description="CBM2" evidence="11">
    <location>
        <begin position="24"/>
        <end position="131"/>
    </location>
</feature>
<evidence type="ECO:0000259" key="11">
    <source>
        <dbReference type="PROSITE" id="PS51173"/>
    </source>
</evidence>
<dbReference type="Pfam" id="PF00150">
    <property type="entry name" value="Cellulase"/>
    <property type="match status" value="1"/>
</dbReference>
<evidence type="ECO:0000256" key="6">
    <source>
        <dbReference type="ARBA" id="ARBA00023295"/>
    </source>
</evidence>
<dbReference type="InterPro" id="IPR008965">
    <property type="entry name" value="CBM2/CBM3_carb-bd_dom_sf"/>
</dbReference>
<dbReference type="Gene3D" id="2.60.40.10">
    <property type="entry name" value="Immunoglobulins"/>
    <property type="match status" value="1"/>
</dbReference>